<keyword evidence="3" id="KW-1185">Reference proteome</keyword>
<dbReference type="Proteomes" id="UP000649617">
    <property type="component" value="Unassembled WGS sequence"/>
</dbReference>
<keyword evidence="1" id="KW-0732">Signal</keyword>
<feature type="chain" id="PRO_5032789295" evidence="1">
    <location>
        <begin position="18"/>
        <end position="303"/>
    </location>
</feature>
<comment type="caution">
    <text evidence="2">The sequence shown here is derived from an EMBL/GenBank/DDBJ whole genome shotgun (WGS) entry which is preliminary data.</text>
</comment>
<gene>
    <name evidence="2" type="ORF">SPIL2461_LOCUS16199</name>
</gene>
<proteinExistence type="predicted"/>
<protein>
    <submittedName>
        <fullName evidence="2">Uncharacterized protein</fullName>
    </submittedName>
</protein>
<evidence type="ECO:0000313" key="2">
    <source>
        <dbReference type="EMBL" id="CAE7616632.1"/>
    </source>
</evidence>
<evidence type="ECO:0000256" key="1">
    <source>
        <dbReference type="SAM" id="SignalP"/>
    </source>
</evidence>
<dbReference type="AlphaFoldDB" id="A0A812VFC3"/>
<feature type="signal peptide" evidence="1">
    <location>
        <begin position="1"/>
        <end position="17"/>
    </location>
</feature>
<accession>A0A812VFC3</accession>
<reference evidence="2" key="1">
    <citation type="submission" date="2021-02" db="EMBL/GenBank/DDBJ databases">
        <authorList>
            <person name="Dougan E. K."/>
            <person name="Rhodes N."/>
            <person name="Thang M."/>
            <person name="Chan C."/>
        </authorList>
    </citation>
    <scope>NUCLEOTIDE SEQUENCE</scope>
</reference>
<dbReference type="EMBL" id="CAJNIZ010041706">
    <property type="protein sequence ID" value="CAE7616632.1"/>
    <property type="molecule type" value="Genomic_DNA"/>
</dbReference>
<evidence type="ECO:0000313" key="3">
    <source>
        <dbReference type="Proteomes" id="UP000649617"/>
    </source>
</evidence>
<name>A0A812VFC3_SYMPI</name>
<sequence length="303" mass="33540">MLHVATALLAFVAVSGARPSLEWGWLSRRKKLSPEEKLEEWRMKDGGRFSGRCSFWGALWGTEGSAFDDPDGECSCRVGQNEGELSREFMLPLTRGEVSFSPAALLESYPDAQLWAVNCSCVSDSSPETPEILPRPEDADLIRVAAVDFCAAFLKNFDDMFDRSRHGIVFKDRSTARLQAIEGLDASKCAESLEDVEKAKIAKGNGSMYIWQTALRHVCHEECKEIVDEMKRRSHDILFFAGDWRQASYSDACSLFVVRKVESHILGCCGDSCGWDGAKCTSARCQALHSQSFGNASSAVALR</sequence>
<organism evidence="2 3">
    <name type="scientific">Symbiodinium pilosum</name>
    <name type="common">Dinoflagellate</name>
    <dbReference type="NCBI Taxonomy" id="2952"/>
    <lineage>
        <taxon>Eukaryota</taxon>
        <taxon>Sar</taxon>
        <taxon>Alveolata</taxon>
        <taxon>Dinophyceae</taxon>
        <taxon>Suessiales</taxon>
        <taxon>Symbiodiniaceae</taxon>
        <taxon>Symbiodinium</taxon>
    </lineage>
</organism>